<evidence type="ECO:0000256" key="6">
    <source>
        <dbReference type="ARBA" id="ARBA00022989"/>
    </source>
</evidence>
<dbReference type="Pfam" id="PF01544">
    <property type="entry name" value="CorA"/>
    <property type="match status" value="1"/>
</dbReference>
<evidence type="ECO:0000256" key="2">
    <source>
        <dbReference type="ARBA" id="ARBA00009765"/>
    </source>
</evidence>
<evidence type="ECO:0000256" key="7">
    <source>
        <dbReference type="ARBA" id="ARBA00023136"/>
    </source>
</evidence>
<dbReference type="Gene3D" id="1.20.58.340">
    <property type="entry name" value="Magnesium transport protein CorA, transmembrane region"/>
    <property type="match status" value="2"/>
</dbReference>
<comment type="caution">
    <text evidence="10">The sequence shown here is derived from an EMBL/GenBank/DDBJ whole genome shotgun (WGS) entry which is preliminary data.</text>
</comment>
<reference evidence="10 11" key="1">
    <citation type="journal article" date="2020" name="Syst. Appl. Microbiol.">
        <title>Alienimonas chondri sp. nov., a novel planctomycete isolated from the biofilm of the red alga Chondrus crispus.</title>
        <authorList>
            <person name="Vitorino I."/>
            <person name="Albuquerque L."/>
            <person name="Wiegand S."/>
            <person name="Kallscheuer N."/>
            <person name="da Costa M.S."/>
            <person name="Lobo-da-Cunha A."/>
            <person name="Jogler C."/>
            <person name="Lage O.M."/>
        </authorList>
    </citation>
    <scope>NUCLEOTIDE SEQUENCE [LARGE SCALE GENOMIC DNA]</scope>
    <source>
        <strain evidence="10 11">LzC2</strain>
    </source>
</reference>
<dbReference type="SUPFAM" id="SSF143865">
    <property type="entry name" value="CorA soluble domain-like"/>
    <property type="match status" value="1"/>
</dbReference>
<dbReference type="InterPro" id="IPR045863">
    <property type="entry name" value="CorA_TM1_TM2"/>
</dbReference>
<keyword evidence="4 8" id="KW-1003">Cell membrane</keyword>
<evidence type="ECO:0000256" key="4">
    <source>
        <dbReference type="ARBA" id="ARBA00022475"/>
    </source>
</evidence>
<evidence type="ECO:0000313" key="11">
    <source>
        <dbReference type="Proteomes" id="UP000609651"/>
    </source>
</evidence>
<dbReference type="RefSeq" id="WP_171185273.1">
    <property type="nucleotide sequence ID" value="NZ_WTPX01000033.1"/>
</dbReference>
<evidence type="ECO:0000256" key="8">
    <source>
        <dbReference type="RuleBase" id="RU362010"/>
    </source>
</evidence>
<keyword evidence="8" id="KW-0460">Magnesium</keyword>
<dbReference type="PANTHER" id="PTHR46494">
    <property type="entry name" value="CORA FAMILY METAL ION TRANSPORTER (EUROFUNG)"/>
    <property type="match status" value="1"/>
</dbReference>
<feature type="transmembrane region" description="Helical" evidence="8">
    <location>
        <begin position="355"/>
        <end position="374"/>
    </location>
</feature>
<comment type="similarity">
    <text evidence="2 8">Belongs to the CorA metal ion transporter (MIT) (TC 1.A.35) family.</text>
</comment>
<feature type="transmembrane region" description="Helical" evidence="8">
    <location>
        <begin position="316"/>
        <end position="335"/>
    </location>
</feature>
<comment type="function">
    <text evidence="8">Mediates influx of magnesium ions.</text>
</comment>
<gene>
    <name evidence="8 10" type="primary">corA</name>
    <name evidence="10" type="ORF">LzC2_14270</name>
</gene>
<keyword evidence="3 8" id="KW-0813">Transport</keyword>
<dbReference type="Gene3D" id="3.30.460.20">
    <property type="entry name" value="CorA soluble domain-like"/>
    <property type="match status" value="1"/>
</dbReference>
<keyword evidence="5 8" id="KW-0812">Transmembrane</keyword>
<dbReference type="InterPro" id="IPR045861">
    <property type="entry name" value="CorA_cytoplasmic_dom"/>
</dbReference>
<protein>
    <recommendedName>
        <fullName evidence="8">Magnesium transport protein CorA</fullName>
    </recommendedName>
</protein>
<comment type="subcellular location">
    <subcellularLocation>
        <location evidence="1">Cell membrane</location>
        <topology evidence="1">Multi-pass membrane protein</topology>
    </subcellularLocation>
    <subcellularLocation>
        <location evidence="8">Membrane</location>
        <topology evidence="8">Multi-pass membrane protein</topology>
    </subcellularLocation>
</comment>
<dbReference type="PANTHER" id="PTHR46494:SF1">
    <property type="entry name" value="CORA FAMILY METAL ION TRANSPORTER (EUROFUNG)"/>
    <property type="match status" value="1"/>
</dbReference>
<keyword evidence="8" id="KW-0406">Ion transport</keyword>
<dbReference type="EMBL" id="WTPX01000033">
    <property type="protein sequence ID" value="NNJ25357.1"/>
    <property type="molecule type" value="Genomic_DNA"/>
</dbReference>
<name>A0ABX1VBV2_9PLAN</name>
<feature type="region of interest" description="Disordered" evidence="9">
    <location>
        <begin position="1"/>
        <end position="36"/>
    </location>
</feature>
<dbReference type="Proteomes" id="UP000609651">
    <property type="component" value="Unassembled WGS sequence"/>
</dbReference>
<accession>A0ABX1VBV2</accession>
<keyword evidence="7 8" id="KW-0472">Membrane</keyword>
<keyword evidence="11" id="KW-1185">Reference proteome</keyword>
<organism evidence="10 11">
    <name type="scientific">Alienimonas chondri</name>
    <dbReference type="NCBI Taxonomy" id="2681879"/>
    <lineage>
        <taxon>Bacteria</taxon>
        <taxon>Pseudomonadati</taxon>
        <taxon>Planctomycetota</taxon>
        <taxon>Planctomycetia</taxon>
        <taxon>Planctomycetales</taxon>
        <taxon>Planctomycetaceae</taxon>
        <taxon>Alienimonas</taxon>
    </lineage>
</organism>
<keyword evidence="6 8" id="KW-1133">Transmembrane helix</keyword>
<evidence type="ECO:0000256" key="9">
    <source>
        <dbReference type="SAM" id="MobiDB-lite"/>
    </source>
</evidence>
<dbReference type="InterPro" id="IPR004488">
    <property type="entry name" value="Mg/Co-transport_prot_CorA"/>
</dbReference>
<dbReference type="NCBIfam" id="TIGR00383">
    <property type="entry name" value="corA"/>
    <property type="match status" value="1"/>
</dbReference>
<evidence type="ECO:0000256" key="5">
    <source>
        <dbReference type="ARBA" id="ARBA00022692"/>
    </source>
</evidence>
<dbReference type="InterPro" id="IPR002523">
    <property type="entry name" value="MgTranspt_CorA/ZnTranspt_ZntB"/>
</dbReference>
<proteinExistence type="inferred from homology"/>
<evidence type="ECO:0000256" key="1">
    <source>
        <dbReference type="ARBA" id="ARBA00004651"/>
    </source>
</evidence>
<evidence type="ECO:0000256" key="3">
    <source>
        <dbReference type="ARBA" id="ARBA00022448"/>
    </source>
</evidence>
<evidence type="ECO:0000313" key="10">
    <source>
        <dbReference type="EMBL" id="NNJ25357.1"/>
    </source>
</evidence>
<dbReference type="CDD" id="cd12828">
    <property type="entry name" value="TmCorA-like_1"/>
    <property type="match status" value="1"/>
</dbReference>
<sequence>MPKAKLPNPFRRGRASRRELHTVPGTVASDPTAPKPVLTGIGYGQSGGTGSKLAETTFESPAEIPAFLEAHPVAWVNVDGLGSAKVLNAVGEIFGLHPLELEDVTHTHQRAKLEEYPDHLFVVADMAKPSPPEPHTDRDHVDGPVFKTEQISLFLGRGWVLTFQEEPGDCLGPVRERLKRKRGRIRDCGADYLFYALIDAILDGYFPVVESLGDRLERLDHEISERIGRGVVGRLHRLRGELLVVRKLLWPHREMTNSLLRDRDLITPATQVFLRDAHDHSQQLLELAETYRELCSDLRDFHYAQVNTRSGEVSKVLTIVGSIFIPLSFIAGLWGMNFDTKYQYNMPELEWAYGYPFALGMMAVIALGLLFFFWRMGWLRREE</sequence>
<dbReference type="SUPFAM" id="SSF144083">
    <property type="entry name" value="Magnesium transport protein CorA, transmembrane region"/>
    <property type="match status" value="1"/>
</dbReference>